<dbReference type="InterPro" id="IPR002011">
    <property type="entry name" value="Tyr_kinase_rcpt_2_CS"/>
</dbReference>
<evidence type="ECO:0000259" key="29">
    <source>
        <dbReference type="PROSITE" id="PS50835"/>
    </source>
</evidence>
<dbReference type="PRINTS" id="PR00109">
    <property type="entry name" value="TYRKINASE"/>
</dbReference>
<gene>
    <name evidence="30" type="ORF">GSLYS_00009936001</name>
</gene>
<dbReference type="PROSITE" id="PS00239">
    <property type="entry name" value="RECEPTOR_TYR_KIN_II"/>
    <property type="match status" value="1"/>
</dbReference>
<dbReference type="InterPro" id="IPR050122">
    <property type="entry name" value="RTK"/>
</dbReference>
<evidence type="ECO:0000256" key="9">
    <source>
        <dbReference type="ARBA" id="ARBA00022777"/>
    </source>
</evidence>
<dbReference type="InterPro" id="IPR000001">
    <property type="entry name" value="Kringle"/>
</dbReference>
<feature type="compositionally biased region" description="Low complexity" evidence="25">
    <location>
        <begin position="901"/>
        <end position="923"/>
    </location>
</feature>
<dbReference type="Gene3D" id="1.10.2000.10">
    <property type="entry name" value="Frizzled cysteine-rich domain"/>
    <property type="match status" value="1"/>
</dbReference>
<evidence type="ECO:0000313" key="31">
    <source>
        <dbReference type="Proteomes" id="UP001497497"/>
    </source>
</evidence>
<sequence length="1005" mass="111215">MKNVTKYRSQVVRLRCEITGNPIPTYYWYKNNSPLPDGTDSKRVNAKTTQWGSRLKISSINPSDAGNYSCKALNEFGEAYTSGILEVINEDPPASESQGGKQGDYDDSDMETPDKGDGDFHGAYDKGNFPRKDREKEREKPVTDEEDKNEDGFCQIYRGSTCSKFVGNTSIYVKSKFTQSHSEEKFIAAFAVIGASNHLSPKCQQYGIQSLCYHAFPLCDLSLERQNKPRQICKDECELLENETCRTEYLLAKRHPLIGESLLPKCSELMGQETVEGDNCIRIGLLPAPKRRGKIQGKSQDSFNEPELNCYTEAGTKYVGETSTTKSGHTCKKWSSTSYSNIVILHATGNHNFCRNPDGMDSGPWCFTADLKMEPCNIPKCSDSRRHGISEANEDSNKLMYILIPSLTVPLALGILLALICFCQKSNNSRSARPNNKQAQPVEMSPLNPKTASRAREFPMHNIRFLQELGEGAFGKVYKGELVGLFSESSVSKVAIKTLKENALPKVQNDFRREVDLMSEMRHPNIVCLLGVSMKKEPMCMLFEYMAQGDLHEYLLSHSPHSDVTSAEDDSGTGTGHILEYTEMLHISTQIAAGMEYLASHHFVHRDLAARNILVADGLTVKISDFGLSRDIYSSDYYRVQSKSLLPVRWMPPEAILYGKFTTDSDVWAFGVVLWEIFSYGLQPYYGFSNQEVIEMIRSRQILACPEECPARIYGLMVECWHEMPARRPAFREIHARLRTWRGEITSTAPWALSQSQSGHSSSTHQSTQSQPSHHSSTGPSNNTAVTGLTGSSNTSEPQMYYMPYNNQGGTLSPPPFSGVQQLTMHPGNNPNNLHMHQQMAQQYKVNPFNSQQGNQYMQYPGGQPAVLNLQSGQIQVPRNISQHGPQSNTVNNIGGDSIGPTKVSPAASVASSKSSNSASSTNNLGSGVGNIVTPRPGMVHTGQNTNYHSNQAVNSNNKHHPQGYGLGGALNISSPPPVSIAECNGINNFSHSGFSSDQQRTSNI</sequence>
<dbReference type="SMART" id="SM00408">
    <property type="entry name" value="IGc2"/>
    <property type="match status" value="1"/>
</dbReference>
<dbReference type="FunFam" id="1.10.510.10:FF:000116">
    <property type="entry name" value="inactive tyrosine-protein kinase transmembrane receptor ROR1"/>
    <property type="match status" value="1"/>
</dbReference>
<dbReference type="SUPFAM" id="SSF56112">
    <property type="entry name" value="Protein kinase-like (PK-like)"/>
    <property type="match status" value="1"/>
</dbReference>
<evidence type="ECO:0000256" key="18">
    <source>
        <dbReference type="ARBA" id="ARBA00023180"/>
    </source>
</evidence>
<dbReference type="InterPro" id="IPR020067">
    <property type="entry name" value="Frizzled_dom"/>
</dbReference>
<dbReference type="CDD" id="cd07459">
    <property type="entry name" value="CRD_TK_ROR_like"/>
    <property type="match status" value="1"/>
</dbReference>
<dbReference type="PRINTS" id="PR00018">
    <property type="entry name" value="KRINGLE"/>
</dbReference>
<feature type="binding site" evidence="23">
    <location>
        <position position="497"/>
    </location>
    <ligand>
        <name>ATP</name>
        <dbReference type="ChEBI" id="CHEBI:30616"/>
    </ligand>
</feature>
<keyword evidence="13" id="KW-0770">Synapse</keyword>
<dbReference type="InterPro" id="IPR003598">
    <property type="entry name" value="Ig_sub2"/>
</dbReference>
<evidence type="ECO:0000256" key="21">
    <source>
        <dbReference type="ARBA" id="ARBA00051243"/>
    </source>
</evidence>
<evidence type="ECO:0000256" key="10">
    <source>
        <dbReference type="ARBA" id="ARBA00022840"/>
    </source>
</evidence>
<evidence type="ECO:0000256" key="20">
    <source>
        <dbReference type="ARBA" id="ARBA00034103"/>
    </source>
</evidence>
<feature type="compositionally biased region" description="Polar residues" evidence="25">
    <location>
        <begin position="942"/>
        <end position="957"/>
    </location>
</feature>
<dbReference type="InterPro" id="IPR001245">
    <property type="entry name" value="Ser-Thr/Tyr_kinase_cat_dom"/>
</dbReference>
<keyword evidence="18" id="KW-0325">Glycoprotein</keyword>
<dbReference type="GO" id="GO:0007155">
    <property type="term" value="P:cell adhesion"/>
    <property type="evidence" value="ECO:0007669"/>
    <property type="project" value="UniProtKB-KW"/>
</dbReference>
<dbReference type="CDD" id="cd05048">
    <property type="entry name" value="PTKc_Ror"/>
    <property type="match status" value="1"/>
</dbReference>
<dbReference type="PROSITE" id="PS50011">
    <property type="entry name" value="PROTEIN_KINASE_DOM"/>
    <property type="match status" value="1"/>
</dbReference>
<feature type="domain" description="FZ" evidence="27">
    <location>
        <begin position="149"/>
        <end position="283"/>
    </location>
</feature>
<dbReference type="CDD" id="cd00108">
    <property type="entry name" value="KR"/>
    <property type="match status" value="1"/>
</dbReference>
<name>A0AAV2HUP4_LYMST</name>
<keyword evidence="17 24" id="KW-0675">Receptor</keyword>
<comment type="caution">
    <text evidence="22">Lacks conserved residue(s) required for the propagation of feature annotation.</text>
</comment>
<evidence type="ECO:0000256" key="15">
    <source>
        <dbReference type="ARBA" id="ARBA00023137"/>
    </source>
</evidence>
<dbReference type="InterPro" id="IPR003599">
    <property type="entry name" value="Ig_sub"/>
</dbReference>
<keyword evidence="7" id="KW-0677">Repeat</keyword>
<dbReference type="InterPro" id="IPR020635">
    <property type="entry name" value="Tyr_kinase_cat_dom"/>
</dbReference>
<feature type="compositionally biased region" description="Polar residues" evidence="25">
    <location>
        <begin position="879"/>
        <end position="895"/>
    </location>
</feature>
<dbReference type="InterPro" id="IPR013783">
    <property type="entry name" value="Ig-like_fold"/>
</dbReference>
<evidence type="ECO:0000256" key="12">
    <source>
        <dbReference type="ARBA" id="ARBA00022989"/>
    </source>
</evidence>
<dbReference type="InterPro" id="IPR013806">
    <property type="entry name" value="Kringle-like"/>
</dbReference>
<dbReference type="SMART" id="SM00409">
    <property type="entry name" value="IG"/>
    <property type="match status" value="1"/>
</dbReference>
<dbReference type="PROSITE" id="PS50835">
    <property type="entry name" value="IG_LIKE"/>
    <property type="match status" value="1"/>
</dbReference>
<keyword evidence="4" id="KW-0808">Transferase</keyword>
<accession>A0AAV2HUP4</accession>
<dbReference type="GO" id="GO:0004714">
    <property type="term" value="F:transmembrane receptor protein tyrosine kinase activity"/>
    <property type="evidence" value="ECO:0007669"/>
    <property type="project" value="UniProtKB-EC"/>
</dbReference>
<feature type="compositionally biased region" description="Low complexity" evidence="25">
    <location>
        <begin position="754"/>
        <end position="781"/>
    </location>
</feature>
<dbReference type="SMART" id="SM00219">
    <property type="entry name" value="TyrKc"/>
    <property type="match status" value="1"/>
</dbReference>
<protein>
    <recommendedName>
        <fullName evidence="24">Tyrosine-protein kinase receptor</fullName>
        <ecNumber evidence="24">2.7.10.1</ecNumber>
    </recommendedName>
</protein>
<keyword evidence="3 22" id="KW-0420">Kringle</keyword>
<dbReference type="Pfam" id="PF07679">
    <property type="entry name" value="I-set"/>
    <property type="match status" value="1"/>
</dbReference>
<dbReference type="InterPro" id="IPR008266">
    <property type="entry name" value="Tyr_kinase_AS"/>
</dbReference>
<evidence type="ECO:0000256" key="13">
    <source>
        <dbReference type="ARBA" id="ARBA00023018"/>
    </source>
</evidence>
<dbReference type="PROSITE" id="PS50070">
    <property type="entry name" value="KRINGLE_2"/>
    <property type="match status" value="1"/>
</dbReference>
<dbReference type="Gene3D" id="2.40.20.10">
    <property type="entry name" value="Plasminogen Kringle 4"/>
    <property type="match status" value="1"/>
</dbReference>
<evidence type="ECO:0000256" key="23">
    <source>
        <dbReference type="PROSITE-ProRule" id="PRU10141"/>
    </source>
</evidence>
<feature type="region of interest" description="Disordered" evidence="25">
    <location>
        <begin position="90"/>
        <end position="148"/>
    </location>
</feature>
<dbReference type="CDD" id="cd00096">
    <property type="entry name" value="Ig"/>
    <property type="match status" value="1"/>
</dbReference>
<evidence type="ECO:0000256" key="24">
    <source>
        <dbReference type="RuleBase" id="RU000312"/>
    </source>
</evidence>
<dbReference type="InterPro" id="IPR036790">
    <property type="entry name" value="Frizzled_dom_sf"/>
</dbReference>
<feature type="domain" description="Protein kinase" evidence="26">
    <location>
        <begin position="463"/>
        <end position="738"/>
    </location>
</feature>
<dbReference type="InterPro" id="IPR041775">
    <property type="entry name" value="Ror-like_CRD"/>
</dbReference>
<dbReference type="SMART" id="SM00130">
    <property type="entry name" value="KR"/>
    <property type="match status" value="1"/>
</dbReference>
<comment type="similarity">
    <text evidence="24">Belongs to the protein kinase superfamily. Tyr protein kinase family. Insulin receptor subfamily.</text>
</comment>
<dbReference type="InterPro" id="IPR000719">
    <property type="entry name" value="Prot_kinase_dom"/>
</dbReference>
<feature type="domain" description="Ig-like" evidence="29">
    <location>
        <begin position="1"/>
        <end position="86"/>
    </location>
</feature>
<keyword evidence="31" id="KW-1185">Reference proteome</keyword>
<keyword evidence="10 23" id="KW-0067">ATP-binding</keyword>
<evidence type="ECO:0000256" key="3">
    <source>
        <dbReference type="ARBA" id="ARBA00022572"/>
    </source>
</evidence>
<feature type="compositionally biased region" description="Polar residues" evidence="25">
    <location>
        <begin position="429"/>
        <end position="439"/>
    </location>
</feature>
<keyword evidence="6" id="KW-0732">Signal</keyword>
<dbReference type="Gene3D" id="3.30.200.20">
    <property type="entry name" value="Phosphorylase Kinase, domain 1"/>
    <property type="match status" value="1"/>
</dbReference>
<dbReference type="EMBL" id="CAXITT010000218">
    <property type="protein sequence ID" value="CAL1536023.1"/>
    <property type="molecule type" value="Genomic_DNA"/>
</dbReference>
<comment type="caution">
    <text evidence="30">The sequence shown here is derived from an EMBL/GenBank/DDBJ whole genome shotgun (WGS) entry which is preliminary data.</text>
</comment>
<dbReference type="Gene3D" id="2.60.40.10">
    <property type="entry name" value="Immunoglobulins"/>
    <property type="match status" value="1"/>
</dbReference>
<dbReference type="InterPro" id="IPR011009">
    <property type="entry name" value="Kinase-like_dom_sf"/>
</dbReference>
<dbReference type="InterPro" id="IPR007110">
    <property type="entry name" value="Ig-like_dom"/>
</dbReference>
<evidence type="ECO:0000256" key="5">
    <source>
        <dbReference type="ARBA" id="ARBA00022692"/>
    </source>
</evidence>
<dbReference type="SUPFAM" id="SSF48726">
    <property type="entry name" value="Immunoglobulin"/>
    <property type="match status" value="1"/>
</dbReference>
<evidence type="ECO:0000313" key="30">
    <source>
        <dbReference type="EMBL" id="CAL1536023.1"/>
    </source>
</evidence>
<evidence type="ECO:0000256" key="14">
    <source>
        <dbReference type="ARBA" id="ARBA00023136"/>
    </source>
</evidence>
<keyword evidence="16" id="KW-1015">Disulfide bond</keyword>
<proteinExistence type="inferred from homology"/>
<keyword evidence="9" id="KW-0418">Kinase</keyword>
<organism evidence="30 31">
    <name type="scientific">Lymnaea stagnalis</name>
    <name type="common">Great pond snail</name>
    <name type="synonym">Helix stagnalis</name>
    <dbReference type="NCBI Taxonomy" id="6523"/>
    <lineage>
        <taxon>Eukaryota</taxon>
        <taxon>Metazoa</taxon>
        <taxon>Spiralia</taxon>
        <taxon>Lophotrochozoa</taxon>
        <taxon>Mollusca</taxon>
        <taxon>Gastropoda</taxon>
        <taxon>Heterobranchia</taxon>
        <taxon>Euthyneura</taxon>
        <taxon>Panpulmonata</taxon>
        <taxon>Hygrophila</taxon>
        <taxon>Lymnaeoidea</taxon>
        <taxon>Lymnaeidae</taxon>
        <taxon>Lymnaea</taxon>
    </lineage>
</organism>
<feature type="domain" description="Kringle" evidence="28">
    <location>
        <begin position="309"/>
        <end position="381"/>
    </location>
</feature>
<dbReference type="Gene3D" id="1.10.510.10">
    <property type="entry name" value="Transferase(Phosphotransferase) domain 1"/>
    <property type="match status" value="1"/>
</dbReference>
<evidence type="ECO:0000259" key="26">
    <source>
        <dbReference type="PROSITE" id="PS50011"/>
    </source>
</evidence>
<dbReference type="FunFam" id="2.60.40.10:FF:000017">
    <property type="entry name" value="Down syndrome cell adhesion molecule b"/>
    <property type="match status" value="1"/>
</dbReference>
<keyword evidence="5 24" id="KW-0812">Transmembrane</keyword>
<keyword evidence="11" id="KW-0130">Cell adhesion</keyword>
<dbReference type="InterPro" id="IPR018056">
    <property type="entry name" value="Kringle_CS"/>
</dbReference>
<reference evidence="30 31" key="1">
    <citation type="submission" date="2024-04" db="EMBL/GenBank/DDBJ databases">
        <authorList>
            <consortium name="Genoscope - CEA"/>
            <person name="William W."/>
        </authorList>
    </citation>
    <scope>NUCLEOTIDE SEQUENCE [LARGE SCALE GENOMIC DNA]</scope>
</reference>
<evidence type="ECO:0000256" key="2">
    <source>
        <dbReference type="ARBA" id="ARBA00022553"/>
    </source>
</evidence>
<comment type="catalytic activity">
    <reaction evidence="21 24">
        <text>L-tyrosyl-[protein] + ATP = O-phospho-L-tyrosyl-[protein] + ADP + H(+)</text>
        <dbReference type="Rhea" id="RHEA:10596"/>
        <dbReference type="Rhea" id="RHEA-COMP:10136"/>
        <dbReference type="Rhea" id="RHEA-COMP:20101"/>
        <dbReference type="ChEBI" id="CHEBI:15378"/>
        <dbReference type="ChEBI" id="CHEBI:30616"/>
        <dbReference type="ChEBI" id="CHEBI:46858"/>
        <dbReference type="ChEBI" id="CHEBI:61978"/>
        <dbReference type="ChEBI" id="CHEBI:456216"/>
        <dbReference type="EC" id="2.7.10.1"/>
    </reaction>
</comment>
<dbReference type="PROSITE" id="PS00109">
    <property type="entry name" value="PROTEIN_KINASE_TYR"/>
    <property type="match status" value="1"/>
</dbReference>
<feature type="region of interest" description="Disordered" evidence="25">
    <location>
        <begin position="879"/>
        <end position="971"/>
    </location>
</feature>
<evidence type="ECO:0000256" key="16">
    <source>
        <dbReference type="ARBA" id="ARBA00023157"/>
    </source>
</evidence>
<dbReference type="InterPro" id="IPR017441">
    <property type="entry name" value="Protein_kinase_ATP_BS"/>
</dbReference>
<dbReference type="GO" id="GO:0005524">
    <property type="term" value="F:ATP binding"/>
    <property type="evidence" value="ECO:0007669"/>
    <property type="project" value="UniProtKB-UniRule"/>
</dbReference>
<keyword evidence="14" id="KW-0472">Membrane</keyword>
<dbReference type="GO" id="GO:0007169">
    <property type="term" value="P:cell surface receptor protein tyrosine kinase signaling pathway"/>
    <property type="evidence" value="ECO:0007669"/>
    <property type="project" value="InterPro"/>
</dbReference>
<evidence type="ECO:0000256" key="11">
    <source>
        <dbReference type="ARBA" id="ARBA00022889"/>
    </source>
</evidence>
<feature type="region of interest" description="Disordered" evidence="25">
    <location>
        <begin position="429"/>
        <end position="451"/>
    </location>
</feature>
<dbReference type="AlphaFoldDB" id="A0AAV2HUP4"/>
<dbReference type="PROSITE" id="PS00107">
    <property type="entry name" value="PROTEIN_KINASE_ATP"/>
    <property type="match status" value="1"/>
</dbReference>
<evidence type="ECO:0000259" key="27">
    <source>
        <dbReference type="PROSITE" id="PS50038"/>
    </source>
</evidence>
<evidence type="ECO:0000256" key="7">
    <source>
        <dbReference type="ARBA" id="ARBA00022737"/>
    </source>
</evidence>
<feature type="compositionally biased region" description="Polar residues" evidence="25">
    <location>
        <begin position="782"/>
        <end position="798"/>
    </location>
</feature>
<evidence type="ECO:0000256" key="1">
    <source>
        <dbReference type="ARBA" id="ARBA00004479"/>
    </source>
</evidence>
<dbReference type="GO" id="GO:0043235">
    <property type="term" value="C:receptor complex"/>
    <property type="evidence" value="ECO:0007669"/>
    <property type="project" value="TreeGrafter"/>
</dbReference>
<keyword evidence="8 23" id="KW-0547">Nucleotide-binding</keyword>
<dbReference type="Pfam" id="PF01392">
    <property type="entry name" value="Fz"/>
    <property type="match status" value="1"/>
</dbReference>
<evidence type="ECO:0000256" key="8">
    <source>
        <dbReference type="ARBA" id="ARBA00022741"/>
    </source>
</evidence>
<dbReference type="FunFam" id="3.30.200.20:FF:000139">
    <property type="entry name" value="inactive tyrosine-protein kinase transmembrane receptor ROR1"/>
    <property type="match status" value="1"/>
</dbReference>
<dbReference type="PROSITE" id="PS00021">
    <property type="entry name" value="KRINGLE_1"/>
    <property type="match status" value="1"/>
</dbReference>
<dbReference type="GO" id="GO:0005886">
    <property type="term" value="C:plasma membrane"/>
    <property type="evidence" value="ECO:0007669"/>
    <property type="project" value="TreeGrafter"/>
</dbReference>
<evidence type="ECO:0000256" key="22">
    <source>
        <dbReference type="PROSITE-ProRule" id="PRU00121"/>
    </source>
</evidence>
<evidence type="ECO:0000256" key="4">
    <source>
        <dbReference type="ARBA" id="ARBA00022679"/>
    </source>
</evidence>
<keyword evidence="15" id="KW-0829">Tyrosine-protein kinase</keyword>
<dbReference type="PROSITE" id="PS50038">
    <property type="entry name" value="FZ"/>
    <property type="match status" value="1"/>
</dbReference>
<feature type="region of interest" description="Disordered" evidence="25">
    <location>
        <begin position="752"/>
        <end position="803"/>
    </location>
</feature>
<evidence type="ECO:0000256" key="17">
    <source>
        <dbReference type="ARBA" id="ARBA00023170"/>
    </source>
</evidence>
<keyword evidence="2 24" id="KW-0597">Phosphoprotein</keyword>
<dbReference type="GO" id="GO:0017147">
    <property type="term" value="F:Wnt-protein binding"/>
    <property type="evidence" value="ECO:0007669"/>
    <property type="project" value="TreeGrafter"/>
</dbReference>
<dbReference type="PANTHER" id="PTHR24416">
    <property type="entry name" value="TYROSINE-PROTEIN KINASE RECEPTOR"/>
    <property type="match status" value="1"/>
</dbReference>
<dbReference type="EC" id="2.7.10.1" evidence="24"/>
<dbReference type="GO" id="GO:0045202">
    <property type="term" value="C:synapse"/>
    <property type="evidence" value="ECO:0007669"/>
    <property type="project" value="UniProtKB-SubCell"/>
</dbReference>
<feature type="compositionally biased region" description="Basic and acidic residues" evidence="25">
    <location>
        <begin position="112"/>
        <end position="143"/>
    </location>
</feature>
<evidence type="ECO:0000256" key="25">
    <source>
        <dbReference type="SAM" id="MobiDB-lite"/>
    </source>
</evidence>
<keyword evidence="12" id="KW-1133">Transmembrane helix</keyword>
<evidence type="ECO:0000256" key="19">
    <source>
        <dbReference type="ARBA" id="ARBA00023319"/>
    </source>
</evidence>
<evidence type="ECO:0000256" key="6">
    <source>
        <dbReference type="ARBA" id="ARBA00022729"/>
    </source>
</evidence>
<dbReference type="PANTHER" id="PTHR24416:SF611">
    <property type="entry name" value="TYROSINE-PROTEIN KINASE TRANSMEMBRANE RECEPTOR ROR"/>
    <property type="match status" value="1"/>
</dbReference>
<dbReference type="Pfam" id="PF07714">
    <property type="entry name" value="PK_Tyr_Ser-Thr"/>
    <property type="match status" value="1"/>
</dbReference>
<keyword evidence="19" id="KW-0393">Immunoglobulin domain</keyword>
<evidence type="ECO:0000259" key="28">
    <source>
        <dbReference type="PROSITE" id="PS50070"/>
    </source>
</evidence>
<dbReference type="InterPro" id="IPR038178">
    <property type="entry name" value="Kringle_sf"/>
</dbReference>
<dbReference type="InterPro" id="IPR013098">
    <property type="entry name" value="Ig_I-set"/>
</dbReference>
<dbReference type="Proteomes" id="UP001497497">
    <property type="component" value="Unassembled WGS sequence"/>
</dbReference>
<comment type="subcellular location">
    <subcellularLocation>
        <location evidence="1">Membrane</location>
        <topology evidence="1">Single-pass type I membrane protein</topology>
    </subcellularLocation>
    <subcellularLocation>
        <location evidence="20">Synapse</location>
    </subcellularLocation>
</comment>
<dbReference type="InterPro" id="IPR036179">
    <property type="entry name" value="Ig-like_dom_sf"/>
</dbReference>
<dbReference type="SUPFAM" id="SSF57440">
    <property type="entry name" value="Kringle-like"/>
    <property type="match status" value="1"/>
</dbReference>
<dbReference type="Pfam" id="PF00051">
    <property type="entry name" value="Kringle"/>
    <property type="match status" value="1"/>
</dbReference>